<sequence length="76" mass="8534">MKVTVYSTPTCPYCVMAKNYLAERNIPFEDIDVSADPAKAMEMIKKSGQRGVPVIDINGNIVIGFDRERIDELLNQ</sequence>
<reference evidence="4 5" key="1">
    <citation type="submission" date="2016-02" db="EMBL/GenBank/DDBJ databases">
        <title>Comparison of Clostridium stercorarium subspecies using comparative genomics and transcriptomics.</title>
        <authorList>
            <person name="Schellenberg J."/>
            <person name="Thallinger G."/>
            <person name="Levin D.B."/>
            <person name="Zhang X."/>
            <person name="Alvare G."/>
            <person name="Fristensky B."/>
            <person name="Sparling R."/>
        </authorList>
    </citation>
    <scope>NUCLEOTIDE SEQUENCE [LARGE SCALE GENOMIC DNA]</scope>
    <source>
        <strain evidence="4 5">DSM 2910</strain>
    </source>
</reference>
<evidence type="ECO:0000313" key="4">
    <source>
        <dbReference type="EMBL" id="ANW99649.1"/>
    </source>
</evidence>
<dbReference type="AlphaFoldDB" id="A0A1B1YFV7"/>
<evidence type="ECO:0000259" key="3">
    <source>
        <dbReference type="Pfam" id="PF00462"/>
    </source>
</evidence>
<dbReference type="InterPro" id="IPR011767">
    <property type="entry name" value="GLR_AS"/>
</dbReference>
<evidence type="ECO:0000256" key="1">
    <source>
        <dbReference type="ARBA" id="ARBA00023157"/>
    </source>
</evidence>
<dbReference type="PANTHER" id="PTHR34386">
    <property type="entry name" value="GLUTAREDOXIN"/>
    <property type="match status" value="1"/>
</dbReference>
<evidence type="ECO:0000256" key="2">
    <source>
        <dbReference type="ARBA" id="ARBA00023284"/>
    </source>
</evidence>
<dbReference type="InterPro" id="IPR036249">
    <property type="entry name" value="Thioredoxin-like_sf"/>
</dbReference>
<dbReference type="OrthoDB" id="9795531at2"/>
<name>A0A1B1YFV7_THEST</name>
<evidence type="ECO:0000313" key="5">
    <source>
        <dbReference type="Proteomes" id="UP000092971"/>
    </source>
</evidence>
<dbReference type="Pfam" id="PF00462">
    <property type="entry name" value="Glutaredoxin"/>
    <property type="match status" value="1"/>
</dbReference>
<dbReference type="SUPFAM" id="SSF52833">
    <property type="entry name" value="Thioredoxin-like"/>
    <property type="match status" value="1"/>
</dbReference>
<organism evidence="4 5">
    <name type="scientific">Thermoclostridium stercorarium subsp. thermolacticum DSM 2910</name>
    <dbReference type="NCBI Taxonomy" id="1121336"/>
    <lineage>
        <taxon>Bacteria</taxon>
        <taxon>Bacillati</taxon>
        <taxon>Bacillota</taxon>
        <taxon>Clostridia</taxon>
        <taxon>Eubacteriales</taxon>
        <taxon>Oscillospiraceae</taxon>
        <taxon>Thermoclostridium</taxon>
    </lineage>
</organism>
<accession>A0A1B1YFV7</accession>
<dbReference type="InterPro" id="IPR014025">
    <property type="entry name" value="Glutaredoxin_subgr"/>
</dbReference>
<dbReference type="Proteomes" id="UP000092971">
    <property type="component" value="Chromosome"/>
</dbReference>
<dbReference type="PROSITE" id="PS51354">
    <property type="entry name" value="GLUTAREDOXIN_2"/>
    <property type="match status" value="1"/>
</dbReference>
<feature type="domain" description="Glutaredoxin" evidence="3">
    <location>
        <begin position="3"/>
        <end position="62"/>
    </location>
</feature>
<dbReference type="CDD" id="cd02976">
    <property type="entry name" value="NrdH"/>
    <property type="match status" value="1"/>
</dbReference>
<dbReference type="PRINTS" id="PR00160">
    <property type="entry name" value="GLUTAREDOXIN"/>
</dbReference>
<dbReference type="EMBL" id="CP014672">
    <property type="protein sequence ID" value="ANW99649.1"/>
    <property type="molecule type" value="Genomic_DNA"/>
</dbReference>
<gene>
    <name evidence="4" type="ORF">CSTERTH_11690</name>
</gene>
<dbReference type="InterPro" id="IPR051548">
    <property type="entry name" value="Grx-like_ET"/>
</dbReference>
<dbReference type="NCBIfam" id="TIGR02196">
    <property type="entry name" value="GlrX_YruB"/>
    <property type="match status" value="1"/>
</dbReference>
<dbReference type="NCBIfam" id="NF041212">
    <property type="entry name" value="Uxx_star"/>
    <property type="match status" value="1"/>
</dbReference>
<dbReference type="RefSeq" id="WP_015360077.1">
    <property type="nucleotide sequence ID" value="NZ_CP014672.1"/>
</dbReference>
<dbReference type="PANTHER" id="PTHR34386:SF1">
    <property type="entry name" value="GLUTAREDOXIN-LIKE PROTEIN NRDH"/>
    <property type="match status" value="1"/>
</dbReference>
<keyword evidence="2" id="KW-0676">Redox-active center</keyword>
<dbReference type="InterPro" id="IPR002109">
    <property type="entry name" value="Glutaredoxin"/>
</dbReference>
<dbReference type="PROSITE" id="PS00195">
    <property type="entry name" value="GLUTAREDOXIN_1"/>
    <property type="match status" value="1"/>
</dbReference>
<dbReference type="Gene3D" id="3.40.30.10">
    <property type="entry name" value="Glutaredoxin"/>
    <property type="match status" value="1"/>
</dbReference>
<dbReference type="GO" id="GO:0045454">
    <property type="term" value="P:cell redox homeostasis"/>
    <property type="evidence" value="ECO:0007669"/>
    <property type="project" value="TreeGrafter"/>
</dbReference>
<dbReference type="GO" id="GO:0009055">
    <property type="term" value="F:electron transfer activity"/>
    <property type="evidence" value="ECO:0007669"/>
    <property type="project" value="TreeGrafter"/>
</dbReference>
<proteinExistence type="predicted"/>
<dbReference type="InterPro" id="IPR011911">
    <property type="entry name" value="GlrX_YruB"/>
</dbReference>
<keyword evidence="1" id="KW-1015">Disulfide bond</keyword>
<protein>
    <submittedName>
        <fullName evidence="4">NrdH-redoxin</fullName>
    </submittedName>
</protein>